<dbReference type="Proteomes" id="UP000032180">
    <property type="component" value="Chromosome 1"/>
</dbReference>
<evidence type="ECO:0000256" key="7">
    <source>
        <dbReference type="SAM" id="MobiDB-lite"/>
    </source>
</evidence>
<dbReference type="EnsemblPlants" id="LPERR01G29550.1">
    <property type="protein sequence ID" value="LPERR01G29550.1"/>
    <property type="gene ID" value="LPERR01G29550"/>
</dbReference>
<dbReference type="CDD" id="cd00042">
    <property type="entry name" value="CY"/>
    <property type="match status" value="1"/>
</dbReference>
<keyword evidence="4 6" id="KW-0732">Signal</keyword>
<dbReference type="FunFam" id="3.10.450.10:FF:000025">
    <property type="entry name" value="Cysteine proteinase inhibitor"/>
    <property type="match status" value="1"/>
</dbReference>
<keyword evidence="10" id="KW-1185">Reference proteome</keyword>
<keyword evidence="5" id="KW-0611">Plant defense</keyword>
<dbReference type="Gramene" id="LPERR01G29550.1">
    <property type="protein sequence ID" value="LPERR01G29550.1"/>
    <property type="gene ID" value="LPERR01G29550"/>
</dbReference>
<dbReference type="eggNOG" id="ENOG502SC50">
    <property type="taxonomic scope" value="Eukaryota"/>
</dbReference>
<dbReference type="PANTHER" id="PTHR11413:SF110">
    <property type="entry name" value="CYSTEINE PROTEINASE INHIBITOR 6"/>
    <property type="match status" value="1"/>
</dbReference>
<protein>
    <recommendedName>
        <fullName evidence="6">Cysteine proteinase inhibitor</fullName>
    </recommendedName>
</protein>
<dbReference type="PANTHER" id="PTHR11413">
    <property type="entry name" value="CYSTATIN FAMILY MEMBER"/>
    <property type="match status" value="1"/>
</dbReference>
<dbReference type="InterPro" id="IPR018073">
    <property type="entry name" value="Prot_inh_cystat_CS"/>
</dbReference>
<feature type="signal peptide" evidence="6">
    <location>
        <begin position="1"/>
        <end position="27"/>
    </location>
</feature>
<evidence type="ECO:0000256" key="2">
    <source>
        <dbReference type="ARBA" id="ARBA00022690"/>
    </source>
</evidence>
<dbReference type="HOGENOM" id="CLU_113093_1_1_1"/>
<dbReference type="InterPro" id="IPR027214">
    <property type="entry name" value="Cystatin"/>
</dbReference>
<dbReference type="SUPFAM" id="SSF54403">
    <property type="entry name" value="Cystatin/monellin"/>
    <property type="match status" value="1"/>
</dbReference>
<dbReference type="InterPro" id="IPR046350">
    <property type="entry name" value="Cystatin_sf"/>
</dbReference>
<keyword evidence="2 6" id="KW-0646">Protease inhibitor</keyword>
<organism evidence="9 10">
    <name type="scientific">Leersia perrieri</name>
    <dbReference type="NCBI Taxonomy" id="77586"/>
    <lineage>
        <taxon>Eukaryota</taxon>
        <taxon>Viridiplantae</taxon>
        <taxon>Streptophyta</taxon>
        <taxon>Embryophyta</taxon>
        <taxon>Tracheophyta</taxon>
        <taxon>Spermatophyta</taxon>
        <taxon>Magnoliopsida</taxon>
        <taxon>Liliopsida</taxon>
        <taxon>Poales</taxon>
        <taxon>Poaceae</taxon>
        <taxon>BOP clade</taxon>
        <taxon>Oryzoideae</taxon>
        <taxon>Oryzeae</taxon>
        <taxon>Oryzinae</taxon>
        <taxon>Leersia</taxon>
    </lineage>
</organism>
<evidence type="ECO:0000313" key="10">
    <source>
        <dbReference type="Proteomes" id="UP000032180"/>
    </source>
</evidence>
<evidence type="ECO:0000256" key="6">
    <source>
        <dbReference type="RuleBase" id="RU362130"/>
    </source>
</evidence>
<evidence type="ECO:0000256" key="4">
    <source>
        <dbReference type="ARBA" id="ARBA00022729"/>
    </source>
</evidence>
<dbReference type="InterPro" id="IPR000010">
    <property type="entry name" value="Cystatin_dom"/>
</dbReference>
<dbReference type="AlphaFoldDB" id="A0A0D9V6U8"/>
<sequence length="143" mass="15675">MRKYRVAGLVVAALLVLHALATPSAQAESHPTGGEEKMADTGSDGGPMVGGVEPVGTENDLHLVNLARFAVTEHNKKANALLEYEKLVKVKRQVVAGTMYYFTIEVKEGGANKLYEAKVWEKPWMDFKELQEFKPVEEASSNA</sequence>
<evidence type="ECO:0000256" key="5">
    <source>
        <dbReference type="ARBA" id="ARBA00022821"/>
    </source>
</evidence>
<evidence type="ECO:0000313" key="9">
    <source>
        <dbReference type="EnsemblPlants" id="LPERR01G29550.1"/>
    </source>
</evidence>
<dbReference type="GO" id="GO:0006952">
    <property type="term" value="P:defense response"/>
    <property type="evidence" value="ECO:0007669"/>
    <property type="project" value="UniProtKB-KW"/>
</dbReference>
<reference evidence="9" key="3">
    <citation type="submission" date="2015-04" db="UniProtKB">
        <authorList>
            <consortium name="EnsemblPlants"/>
        </authorList>
    </citation>
    <scope>IDENTIFICATION</scope>
</reference>
<reference evidence="10" key="2">
    <citation type="submission" date="2013-12" db="EMBL/GenBank/DDBJ databases">
        <authorList>
            <person name="Yu Y."/>
            <person name="Lee S."/>
            <person name="de Baynast K."/>
            <person name="Wissotski M."/>
            <person name="Liu L."/>
            <person name="Talag J."/>
            <person name="Goicoechea J."/>
            <person name="Angelova A."/>
            <person name="Jetty R."/>
            <person name="Kudrna D."/>
            <person name="Golser W."/>
            <person name="Rivera L."/>
            <person name="Zhang J."/>
            <person name="Wing R."/>
        </authorList>
    </citation>
    <scope>NUCLEOTIDE SEQUENCE</scope>
</reference>
<feature type="chain" id="PRO_5005392045" description="Cysteine proteinase inhibitor" evidence="6">
    <location>
        <begin position="28"/>
        <end position="143"/>
    </location>
</feature>
<dbReference type="SMART" id="SM00043">
    <property type="entry name" value="CY"/>
    <property type="match status" value="1"/>
</dbReference>
<dbReference type="STRING" id="77586.A0A0D9V6U8"/>
<proteinExistence type="inferred from homology"/>
<name>A0A0D9V6U8_9ORYZ</name>
<reference evidence="9 10" key="1">
    <citation type="submission" date="2012-08" db="EMBL/GenBank/DDBJ databases">
        <title>Oryza genome evolution.</title>
        <authorList>
            <person name="Wing R.A."/>
        </authorList>
    </citation>
    <scope>NUCLEOTIDE SEQUENCE</scope>
</reference>
<feature type="domain" description="Cystatin" evidence="8">
    <location>
        <begin position="47"/>
        <end position="136"/>
    </location>
</feature>
<feature type="region of interest" description="Disordered" evidence="7">
    <location>
        <begin position="25"/>
        <end position="48"/>
    </location>
</feature>
<dbReference type="Gene3D" id="3.10.450.10">
    <property type="match status" value="1"/>
</dbReference>
<evidence type="ECO:0000259" key="8">
    <source>
        <dbReference type="SMART" id="SM00043"/>
    </source>
</evidence>
<accession>A0A0D9V6U8</accession>
<dbReference type="GO" id="GO:0004869">
    <property type="term" value="F:cysteine-type endopeptidase inhibitor activity"/>
    <property type="evidence" value="ECO:0007669"/>
    <property type="project" value="UniProtKB-KW"/>
</dbReference>
<evidence type="ECO:0000256" key="3">
    <source>
        <dbReference type="ARBA" id="ARBA00022704"/>
    </source>
</evidence>
<comment type="similarity">
    <text evidence="1 6">Belongs to the cystatin family. Phytocystatin subfamily.</text>
</comment>
<keyword evidence="3 6" id="KW-0789">Thiol protease inhibitor</keyword>
<evidence type="ECO:0000256" key="1">
    <source>
        <dbReference type="ARBA" id="ARBA00007233"/>
    </source>
</evidence>
<dbReference type="PROSITE" id="PS00287">
    <property type="entry name" value="CYSTATIN"/>
    <property type="match status" value="1"/>
</dbReference>
<dbReference type="Pfam" id="PF16845">
    <property type="entry name" value="SQAPI"/>
    <property type="match status" value="1"/>
</dbReference>